<dbReference type="Pfam" id="PF01883">
    <property type="entry name" value="FeS_assembly_P"/>
    <property type="match status" value="1"/>
</dbReference>
<dbReference type="InterPro" id="IPR017776">
    <property type="entry name" value="FeS_assembly_SufT_put"/>
</dbReference>
<dbReference type="AlphaFoldDB" id="A0A423GXJ7"/>
<dbReference type="SUPFAM" id="SSF117916">
    <property type="entry name" value="Fe-S cluster assembly (FSCA) domain-like"/>
    <property type="match status" value="1"/>
</dbReference>
<evidence type="ECO:0000259" key="1">
    <source>
        <dbReference type="Pfam" id="PF01883"/>
    </source>
</evidence>
<name>A0A423GXJ7_9PSED</name>
<protein>
    <submittedName>
        <fullName evidence="2">Putative Fe-S cluster assembly protein SufT</fullName>
    </submittedName>
</protein>
<dbReference type="InterPro" id="IPR034904">
    <property type="entry name" value="FSCA_dom_sf"/>
</dbReference>
<dbReference type="NCBIfam" id="TIGR03406">
    <property type="entry name" value="FeS_long_SufT"/>
    <property type="match status" value="1"/>
</dbReference>
<dbReference type="Proteomes" id="UP000284684">
    <property type="component" value="Unassembled WGS sequence"/>
</dbReference>
<feature type="domain" description="MIP18 family-like" evidence="1">
    <location>
        <begin position="79"/>
        <end position="154"/>
    </location>
</feature>
<organism evidence="2 3">
    <name type="scientific">Pseudomonas brassicacearum</name>
    <dbReference type="NCBI Taxonomy" id="930166"/>
    <lineage>
        <taxon>Bacteria</taxon>
        <taxon>Pseudomonadati</taxon>
        <taxon>Pseudomonadota</taxon>
        <taxon>Gammaproteobacteria</taxon>
        <taxon>Pseudomonadales</taxon>
        <taxon>Pseudomonadaceae</taxon>
        <taxon>Pseudomonas</taxon>
    </lineage>
</organism>
<reference evidence="2 3" key="1">
    <citation type="submission" date="2016-10" db="EMBL/GenBank/DDBJ databases">
        <title>Comparative genome analysis of multiple Pseudomonas spp. focuses on biocontrol and plant growth promoting traits.</title>
        <authorList>
            <person name="Tao X.-Y."/>
            <person name="Taylor C.G."/>
        </authorList>
    </citation>
    <scope>NUCLEOTIDE SEQUENCE [LARGE SCALE GENOMIC DNA]</scope>
    <source>
        <strain evidence="2 3">37D10</strain>
    </source>
</reference>
<dbReference type="InterPro" id="IPR052339">
    <property type="entry name" value="Fe-S_Maturation_MIP18"/>
</dbReference>
<accession>A0A423GXJ7</accession>
<dbReference type="Gene3D" id="3.30.300.130">
    <property type="entry name" value="Fe-S cluster assembly (FSCA)"/>
    <property type="match status" value="1"/>
</dbReference>
<sequence length="178" mass="19332">MQPIELTRDCAVTLIPGGERLQLGRGEQVVVTQALGGSFTVQISRGRLARIAAADADALGRDVQQQEQPQASSGGFDIQQVLDILRTVYDPEIPVNVVDLGLIYQCESRLLADGGQRVEIKMSMTAPGCGMGDVLKEEARTKVQTLPGVSEVEVEIVWDPPWDQSRMSEAARLQLGLF</sequence>
<gene>
    <name evidence="2" type="ORF">BK658_06050</name>
</gene>
<comment type="caution">
    <text evidence="2">The sequence shown here is derived from an EMBL/GenBank/DDBJ whole genome shotgun (WGS) entry which is preliminary data.</text>
</comment>
<dbReference type="EMBL" id="MOBI01000007">
    <property type="protein sequence ID" value="RON02626.1"/>
    <property type="molecule type" value="Genomic_DNA"/>
</dbReference>
<dbReference type="PANTHER" id="PTHR42831:SF1">
    <property type="entry name" value="FE-S PROTEIN MATURATION AUXILIARY FACTOR YITW"/>
    <property type="match status" value="1"/>
</dbReference>
<dbReference type="InterPro" id="IPR002744">
    <property type="entry name" value="MIP18-like"/>
</dbReference>
<proteinExistence type="predicted"/>
<evidence type="ECO:0000313" key="3">
    <source>
        <dbReference type="Proteomes" id="UP000284684"/>
    </source>
</evidence>
<evidence type="ECO:0000313" key="2">
    <source>
        <dbReference type="EMBL" id="RON02626.1"/>
    </source>
</evidence>
<dbReference type="PANTHER" id="PTHR42831">
    <property type="entry name" value="FE-S PROTEIN MATURATION AUXILIARY FACTOR YITW"/>
    <property type="match status" value="1"/>
</dbReference>